<dbReference type="PANTHER" id="PTHR15654:SF1">
    <property type="entry name" value="COILED-COIL DOMAIN-CONTAINING PROTEIN 96"/>
    <property type="match status" value="1"/>
</dbReference>
<sequence>MEGQSLEETGPDVGSEEKTSISEAVDALETNEPIKADDEAEVEETKQARDEEDEVDIQNAPENVLEDSGVEDLPGSGDVEECDAKDDGEIFPNKEEEEEKEEEKEEEPEIQVEEDHRECTDNLLLDPKVDSEEDQQLLQVLQTEHEKLSHVNNQLQKKLAEYFWLKSDGEPQAVQEIPPKQECSEKYPDILEDVKRQKQDKLRDLRRQSEEKLEQIERESRMLATIKREAIVTNLEQVMGKVEAQAAVENLLAAAQKCEDELVSVRNENIRLKLKLEAGLHVREKGRDEEMHRIDFVQLNIENQACNARVQECKEDLLKLKKMLPHTGQILMHVKEKLRFLEVENEAKQVRFDELDASVLREQEALIQTMKARDILRFDNQRKRQESGLLANPTLLRELENIEDEREALERRVEMLKRN</sequence>
<dbReference type="GO" id="GO:0005930">
    <property type="term" value="C:axoneme"/>
    <property type="evidence" value="ECO:0007669"/>
    <property type="project" value="TreeGrafter"/>
</dbReference>
<evidence type="ECO:0000259" key="6">
    <source>
        <dbReference type="Pfam" id="PF13870"/>
    </source>
</evidence>
<feature type="coiled-coil region" evidence="4">
    <location>
        <begin position="191"/>
        <end position="275"/>
    </location>
</feature>
<dbReference type="InterPro" id="IPR025254">
    <property type="entry name" value="CCDC113/CCDC96_CC"/>
</dbReference>
<evidence type="ECO:0000256" key="2">
    <source>
        <dbReference type="ARBA" id="ARBA00023054"/>
    </source>
</evidence>
<name>A0AAD5FEX7_SILAS</name>
<evidence type="ECO:0000256" key="1">
    <source>
        <dbReference type="ARBA" id="ARBA00004138"/>
    </source>
</evidence>
<dbReference type="GO" id="GO:0060271">
    <property type="term" value="P:cilium assembly"/>
    <property type="evidence" value="ECO:0007669"/>
    <property type="project" value="TreeGrafter"/>
</dbReference>
<keyword evidence="3" id="KW-0966">Cell projection</keyword>
<evidence type="ECO:0000256" key="3">
    <source>
        <dbReference type="ARBA" id="ARBA00023273"/>
    </source>
</evidence>
<dbReference type="Pfam" id="PF13870">
    <property type="entry name" value="CCDC113_CCDC96_CC"/>
    <property type="match status" value="1"/>
</dbReference>
<dbReference type="EMBL" id="MU563656">
    <property type="protein sequence ID" value="KAI5612957.1"/>
    <property type="molecule type" value="Genomic_DNA"/>
</dbReference>
<proteinExistence type="predicted"/>
<dbReference type="AlphaFoldDB" id="A0AAD5FEX7"/>
<reference evidence="7" key="1">
    <citation type="submission" date="2018-07" db="EMBL/GenBank/DDBJ databases">
        <title>Comparative genomics of catfishes provides insights into carnivory and benthic adaptation.</title>
        <authorList>
            <person name="Zhang Y."/>
            <person name="Wang D."/>
            <person name="Peng Z."/>
            <person name="Zheng S."/>
            <person name="Shao F."/>
            <person name="Tao W."/>
        </authorList>
    </citation>
    <scope>NUCLEOTIDE SEQUENCE</scope>
    <source>
        <strain evidence="7">Chongqing</strain>
    </source>
</reference>
<comment type="subcellular location">
    <subcellularLocation>
        <location evidence="1">Cell projection</location>
        <location evidence="1">Cilium</location>
    </subcellularLocation>
</comment>
<evidence type="ECO:0000256" key="4">
    <source>
        <dbReference type="SAM" id="Coils"/>
    </source>
</evidence>
<organism evidence="7 8">
    <name type="scientific">Silurus asotus</name>
    <name type="common">Amur catfish</name>
    <name type="synonym">Parasilurus asotus</name>
    <dbReference type="NCBI Taxonomy" id="30991"/>
    <lineage>
        <taxon>Eukaryota</taxon>
        <taxon>Metazoa</taxon>
        <taxon>Chordata</taxon>
        <taxon>Craniata</taxon>
        <taxon>Vertebrata</taxon>
        <taxon>Euteleostomi</taxon>
        <taxon>Actinopterygii</taxon>
        <taxon>Neopterygii</taxon>
        <taxon>Teleostei</taxon>
        <taxon>Ostariophysi</taxon>
        <taxon>Siluriformes</taxon>
        <taxon>Siluridae</taxon>
        <taxon>Silurus</taxon>
    </lineage>
</organism>
<feature type="compositionally biased region" description="Acidic residues" evidence="5">
    <location>
        <begin position="95"/>
        <end position="112"/>
    </location>
</feature>
<dbReference type="InterPro" id="IPR051885">
    <property type="entry name" value="CC_CF"/>
</dbReference>
<keyword evidence="8" id="KW-1185">Reference proteome</keyword>
<dbReference type="PANTHER" id="PTHR15654">
    <property type="entry name" value="COILED-COIL DOMAIN-CONTAINING PROTEIN 113-RELATED"/>
    <property type="match status" value="1"/>
</dbReference>
<evidence type="ECO:0000313" key="7">
    <source>
        <dbReference type="EMBL" id="KAI5612957.1"/>
    </source>
</evidence>
<dbReference type="Proteomes" id="UP001205998">
    <property type="component" value="Unassembled WGS sequence"/>
</dbReference>
<evidence type="ECO:0000256" key="5">
    <source>
        <dbReference type="SAM" id="MobiDB-lite"/>
    </source>
</evidence>
<feature type="region of interest" description="Disordered" evidence="5">
    <location>
        <begin position="1"/>
        <end position="118"/>
    </location>
</feature>
<evidence type="ECO:0000313" key="8">
    <source>
        <dbReference type="Proteomes" id="UP001205998"/>
    </source>
</evidence>
<feature type="domain" description="CCDC113/CCDC96 coiled-coil" evidence="6">
    <location>
        <begin position="260"/>
        <end position="418"/>
    </location>
</feature>
<dbReference type="GO" id="GO:0036064">
    <property type="term" value="C:ciliary basal body"/>
    <property type="evidence" value="ECO:0007669"/>
    <property type="project" value="TreeGrafter"/>
</dbReference>
<feature type="coiled-coil region" evidence="4">
    <location>
        <begin position="392"/>
        <end position="419"/>
    </location>
</feature>
<feature type="compositionally biased region" description="Basic and acidic residues" evidence="5">
    <location>
        <begin position="85"/>
        <end position="94"/>
    </location>
</feature>
<accession>A0AAD5FEX7</accession>
<keyword evidence="2 4" id="KW-0175">Coiled coil</keyword>
<gene>
    <name evidence="7" type="ORF">C0J50_4689</name>
</gene>
<comment type="caution">
    <text evidence="7">The sequence shown here is derived from an EMBL/GenBank/DDBJ whole genome shotgun (WGS) entry which is preliminary data.</text>
</comment>
<feature type="compositionally biased region" description="Basic and acidic residues" evidence="5">
    <location>
        <begin position="32"/>
        <end position="49"/>
    </location>
</feature>
<protein>
    <submittedName>
        <fullName evidence="7">Coiled-coil domain-containing protein 96</fullName>
    </submittedName>
</protein>